<proteinExistence type="predicted"/>
<evidence type="ECO:0000313" key="2">
    <source>
        <dbReference type="EMBL" id="KAK9005683.1"/>
    </source>
</evidence>
<protein>
    <submittedName>
        <fullName evidence="2">Uncharacterized protein</fullName>
    </submittedName>
</protein>
<accession>A0ABR2QY73</accession>
<feature type="region of interest" description="Disordered" evidence="1">
    <location>
        <begin position="1"/>
        <end position="45"/>
    </location>
</feature>
<organism evidence="2 3">
    <name type="scientific">Hibiscus sabdariffa</name>
    <name type="common">roselle</name>
    <dbReference type="NCBI Taxonomy" id="183260"/>
    <lineage>
        <taxon>Eukaryota</taxon>
        <taxon>Viridiplantae</taxon>
        <taxon>Streptophyta</taxon>
        <taxon>Embryophyta</taxon>
        <taxon>Tracheophyta</taxon>
        <taxon>Spermatophyta</taxon>
        <taxon>Magnoliopsida</taxon>
        <taxon>eudicotyledons</taxon>
        <taxon>Gunneridae</taxon>
        <taxon>Pentapetalae</taxon>
        <taxon>rosids</taxon>
        <taxon>malvids</taxon>
        <taxon>Malvales</taxon>
        <taxon>Malvaceae</taxon>
        <taxon>Malvoideae</taxon>
        <taxon>Hibiscus</taxon>
    </lineage>
</organism>
<dbReference type="Proteomes" id="UP001396334">
    <property type="component" value="Unassembled WGS sequence"/>
</dbReference>
<reference evidence="2 3" key="1">
    <citation type="journal article" date="2024" name="G3 (Bethesda)">
        <title>Genome assembly of Hibiscus sabdariffa L. provides insights into metabolisms of medicinal natural products.</title>
        <authorList>
            <person name="Kim T."/>
        </authorList>
    </citation>
    <scope>NUCLEOTIDE SEQUENCE [LARGE SCALE GENOMIC DNA]</scope>
    <source>
        <strain evidence="2">TK-2024</strain>
        <tissue evidence="2">Old leaves</tissue>
    </source>
</reference>
<evidence type="ECO:0000256" key="1">
    <source>
        <dbReference type="SAM" id="MobiDB-lite"/>
    </source>
</evidence>
<gene>
    <name evidence="2" type="ORF">V6N11_043107</name>
</gene>
<keyword evidence="3" id="KW-1185">Reference proteome</keyword>
<dbReference type="EMBL" id="JBBPBN010000030">
    <property type="protein sequence ID" value="KAK9005683.1"/>
    <property type="molecule type" value="Genomic_DNA"/>
</dbReference>
<sequence length="81" mass="8537">MEDGIEMKNGNDEDGNKPASSDDVDCNEGETEVNEGCDKDGTIDGKTWDDCNEPSTIGDCNGNVSEPQPVADAVVRDGDAE</sequence>
<evidence type="ECO:0000313" key="3">
    <source>
        <dbReference type="Proteomes" id="UP001396334"/>
    </source>
</evidence>
<name>A0ABR2QY73_9ROSI</name>
<feature type="compositionally biased region" description="Basic and acidic residues" evidence="1">
    <location>
        <begin position="1"/>
        <end position="16"/>
    </location>
</feature>
<comment type="caution">
    <text evidence="2">The sequence shown here is derived from an EMBL/GenBank/DDBJ whole genome shotgun (WGS) entry which is preliminary data.</text>
</comment>
<feature type="compositionally biased region" description="Basic and acidic residues" evidence="1">
    <location>
        <begin position="36"/>
        <end position="45"/>
    </location>
</feature>
<feature type="compositionally biased region" description="Acidic residues" evidence="1">
    <location>
        <begin position="22"/>
        <end position="35"/>
    </location>
</feature>
<feature type="region of interest" description="Disordered" evidence="1">
    <location>
        <begin position="58"/>
        <end position="81"/>
    </location>
</feature>